<name>A0A9Q2END2_9GAMM</name>
<proteinExistence type="predicted"/>
<dbReference type="Proteomes" id="UP000806577">
    <property type="component" value="Chromosome"/>
</dbReference>
<dbReference type="AlphaFoldDB" id="A0A9Q2END2"/>
<evidence type="ECO:0000313" key="2">
    <source>
        <dbReference type="EMBL" id="URG48272.1"/>
    </source>
</evidence>
<dbReference type="GO" id="GO:0006313">
    <property type="term" value="P:DNA transposition"/>
    <property type="evidence" value="ECO:0007669"/>
    <property type="project" value="InterPro"/>
</dbReference>
<dbReference type="InterPro" id="IPR003220">
    <property type="entry name" value="InsA_N_dom_Znf"/>
</dbReference>
<dbReference type="Pfam" id="PF03811">
    <property type="entry name" value="Zn_ribbon_InsA"/>
    <property type="match status" value="1"/>
</dbReference>
<sequence length="45" mass="5255">MTVTIDVACRYCQQTEPVRKHGTGKAGFPRYSCQHCRRTFQINYC</sequence>
<evidence type="ECO:0000313" key="3">
    <source>
        <dbReference type="Proteomes" id="UP000806577"/>
    </source>
</evidence>
<dbReference type="PANTHER" id="PTHR47923">
    <property type="entry name" value="INSERTION ELEMENT IS1 1 PROTEIN INSA-RELATED"/>
    <property type="match status" value="1"/>
</dbReference>
<evidence type="ECO:0000259" key="1">
    <source>
        <dbReference type="Pfam" id="PF03811"/>
    </source>
</evidence>
<dbReference type="PANTHER" id="PTHR47923:SF1">
    <property type="entry name" value="INSERTION ELEMENT IS1 1 PROTEIN INSA-RELATED"/>
    <property type="match status" value="1"/>
</dbReference>
<accession>A0A9Q2END2</accession>
<reference evidence="2 3" key="1">
    <citation type="journal article" date="2021" name="Int. J. Syst. Evol. Microbiol.">
        <title>&lt;i&gt;Pectobacterium quasiaquaticum&lt;/i&gt; sp. nov., isolated from waterways.</title>
        <authorList>
            <person name="Ben Moussa H."/>
            <person name="Pedron J."/>
            <person name="Bertrand C."/>
            <person name="Hecquet A."/>
            <person name="Barny M.A."/>
        </authorList>
    </citation>
    <scope>NUCLEOTIDE SEQUENCE [LARGE SCALE GENOMIC DNA]</scope>
    <source>
        <strain evidence="2 3">A477-S1-J17</strain>
    </source>
</reference>
<dbReference type="InterPro" id="IPR051252">
    <property type="entry name" value="IS1_transposase_InsA"/>
</dbReference>
<organism evidence="2 3">
    <name type="scientific">Pectobacterium quasiaquaticum</name>
    <dbReference type="NCBI Taxonomy" id="2774015"/>
    <lineage>
        <taxon>Bacteria</taxon>
        <taxon>Pseudomonadati</taxon>
        <taxon>Pseudomonadota</taxon>
        <taxon>Gammaproteobacteria</taxon>
        <taxon>Enterobacterales</taxon>
        <taxon>Pectobacteriaceae</taxon>
        <taxon>Pectobacterium</taxon>
    </lineage>
</organism>
<feature type="domain" description="InsA N-terminal zinc ribbon" evidence="1">
    <location>
        <begin position="4"/>
        <end position="37"/>
    </location>
</feature>
<dbReference type="KEGG" id="pqu:IG609_016045"/>
<dbReference type="EMBL" id="CP065177">
    <property type="protein sequence ID" value="URG48272.1"/>
    <property type="molecule type" value="Genomic_DNA"/>
</dbReference>
<gene>
    <name evidence="2" type="ORF">IG609_016045</name>
</gene>
<keyword evidence="3" id="KW-1185">Reference proteome</keyword>
<protein>
    <recommendedName>
        <fullName evidence="1">InsA N-terminal zinc ribbon domain-containing protein</fullName>
    </recommendedName>
</protein>